<comment type="subcellular location">
    <subcellularLocation>
        <location evidence="1">Cell membrane</location>
        <topology evidence="1">Lipid-anchor</topology>
        <orientation evidence="1">Cytoplasmic side</orientation>
    </subcellularLocation>
</comment>
<name>A0A9C5ZF43_9MUSC</name>
<keyword evidence="1" id="KW-0112">Calmodulin-binding</keyword>
<protein>
    <recommendedName>
        <fullName evidence="1">Phosphorylase b kinase regulatory subunit</fullName>
    </recommendedName>
</protein>
<evidence type="ECO:0000259" key="2">
    <source>
        <dbReference type="Pfam" id="PF00723"/>
    </source>
</evidence>
<keyword evidence="1" id="KW-0119">Carbohydrate metabolism</keyword>
<comment type="pathway">
    <text evidence="1">Glycan biosynthesis; glycogen metabolism.</text>
</comment>
<keyword evidence="1" id="KW-0321">Glycogen metabolism</keyword>
<comment type="similarity">
    <text evidence="1">Belongs to the phosphorylase b kinase regulatory chain family.</text>
</comment>
<dbReference type="GeneID" id="119640657"/>
<dbReference type="PANTHER" id="PTHR10749:SF8">
    <property type="entry name" value="PHOSPHORYLASE B KINASE REGULATORY SUBUNIT BETA"/>
    <property type="match status" value="1"/>
</dbReference>
<dbReference type="GO" id="GO:0005516">
    <property type="term" value="F:calmodulin binding"/>
    <property type="evidence" value="ECO:0007669"/>
    <property type="project" value="UniProtKB-KW"/>
</dbReference>
<keyword evidence="1" id="KW-0449">Lipoprotein</keyword>
<dbReference type="RefSeq" id="XP_037894775.1">
    <property type="nucleotide sequence ID" value="XM_038038847.1"/>
</dbReference>
<evidence type="ECO:0000313" key="3">
    <source>
        <dbReference type="Proteomes" id="UP000092443"/>
    </source>
</evidence>
<feature type="domain" description="GH15-like" evidence="2">
    <location>
        <begin position="13"/>
        <end position="96"/>
    </location>
</feature>
<dbReference type="GO" id="GO:0005886">
    <property type="term" value="C:plasma membrane"/>
    <property type="evidence" value="ECO:0007669"/>
    <property type="project" value="UniProtKB-SubCell"/>
</dbReference>
<dbReference type="Pfam" id="PF00723">
    <property type="entry name" value="Glyco_hydro_15"/>
    <property type="match status" value="1"/>
</dbReference>
<dbReference type="GO" id="GO:0005977">
    <property type="term" value="P:glycogen metabolic process"/>
    <property type="evidence" value="ECO:0007669"/>
    <property type="project" value="UniProtKB-KW"/>
</dbReference>
<dbReference type="InterPro" id="IPR008734">
    <property type="entry name" value="PHK_A/B_su"/>
</dbReference>
<organism evidence="3 4">
    <name type="scientific">Glossina fuscipes</name>
    <dbReference type="NCBI Taxonomy" id="7396"/>
    <lineage>
        <taxon>Eukaryota</taxon>
        <taxon>Metazoa</taxon>
        <taxon>Ecdysozoa</taxon>
        <taxon>Arthropoda</taxon>
        <taxon>Hexapoda</taxon>
        <taxon>Insecta</taxon>
        <taxon>Pterygota</taxon>
        <taxon>Neoptera</taxon>
        <taxon>Endopterygota</taxon>
        <taxon>Diptera</taxon>
        <taxon>Brachycera</taxon>
        <taxon>Muscomorpha</taxon>
        <taxon>Hippoboscoidea</taxon>
        <taxon>Glossinidae</taxon>
        <taxon>Glossina</taxon>
    </lineage>
</organism>
<dbReference type="GO" id="GO:0005964">
    <property type="term" value="C:phosphorylase kinase complex"/>
    <property type="evidence" value="ECO:0007669"/>
    <property type="project" value="TreeGrafter"/>
</dbReference>
<evidence type="ECO:0000313" key="4">
    <source>
        <dbReference type="RefSeq" id="XP_037894775.1"/>
    </source>
</evidence>
<sequence>MGKKKTKAVMSTDQEVGSVRGSVYCAAAVWSLYQAYRRTDDDRGKSYELGQSTVKCMRGILQCWIKQACRVEFFKQRQSNQYGLHSKFHLHTGEDYFLNLFLQPFANRYDLFVYNFFSSNDYIGFANYLYAG</sequence>
<dbReference type="KEGG" id="gfs:119640657"/>
<comment type="function">
    <text evidence="1">Phosphorylase b kinase catalyzes the phosphorylation of serine in certain substrates, including troponin I.</text>
</comment>
<keyword evidence="1" id="KW-0636">Prenylation</keyword>
<keyword evidence="3" id="KW-1185">Reference proteome</keyword>
<proteinExistence type="inferred from homology"/>
<accession>A0A9C5ZF43</accession>
<keyword evidence="1" id="KW-0472">Membrane</keyword>
<reference evidence="4" key="1">
    <citation type="submission" date="2025-08" db="UniProtKB">
        <authorList>
            <consortium name="RefSeq"/>
        </authorList>
    </citation>
    <scope>IDENTIFICATION</scope>
    <source>
        <tissue evidence="4">Whole body pupa</tissue>
    </source>
</reference>
<dbReference type="InterPro" id="IPR011613">
    <property type="entry name" value="GH15-like"/>
</dbReference>
<keyword evidence="1" id="KW-1003">Cell membrane</keyword>
<dbReference type="PANTHER" id="PTHR10749">
    <property type="entry name" value="PHOSPHORYLASE B KINASE REGULATORY SUBUNIT"/>
    <property type="match status" value="1"/>
</dbReference>
<evidence type="ECO:0000256" key="1">
    <source>
        <dbReference type="RuleBase" id="RU364123"/>
    </source>
</evidence>
<gene>
    <name evidence="4" type="primary">LOC119640657</name>
</gene>
<dbReference type="Proteomes" id="UP000092443">
    <property type="component" value="Unplaced"/>
</dbReference>
<dbReference type="AlphaFoldDB" id="A0A9C5ZF43"/>